<sequence>MLLGRFERTGRPGVHTPDAIFLKTRKKGRFMNRLLFAAVAAASFIPAAAAAQDDAGSPRRIEPYVGVMGGVDNYDSETGKEGIPPVGYKGRMVEGVAGVNYNVAGPLVVGVEGTASKGVSGDVDWEYGAAGRVGVKAGKDSLIFGKVGYRWVNFDALGPDSPDFHGTTYGAGVEVSAADLGSSAASSPVRLRFQADTLGNFRSIRPMAGVVAKF</sequence>
<evidence type="ECO:0000256" key="1">
    <source>
        <dbReference type="ARBA" id="ARBA00022729"/>
    </source>
</evidence>
<evidence type="ECO:0000313" key="4">
    <source>
        <dbReference type="Proteomes" id="UP000316624"/>
    </source>
</evidence>
<keyword evidence="1" id="KW-0732">Signal</keyword>
<evidence type="ECO:0000259" key="2">
    <source>
        <dbReference type="Pfam" id="PF13505"/>
    </source>
</evidence>
<keyword evidence="4" id="KW-1185">Reference proteome</keyword>
<proteinExistence type="predicted"/>
<dbReference type="EMBL" id="VLKK01000015">
    <property type="protein sequence ID" value="TWH91506.1"/>
    <property type="molecule type" value="Genomic_DNA"/>
</dbReference>
<dbReference type="Pfam" id="PF13505">
    <property type="entry name" value="OMP_b-brl"/>
    <property type="match status" value="1"/>
</dbReference>
<dbReference type="InterPro" id="IPR011250">
    <property type="entry name" value="OMP/PagP_B-barrel"/>
</dbReference>
<dbReference type="Proteomes" id="UP000316624">
    <property type="component" value="Unassembled WGS sequence"/>
</dbReference>
<gene>
    <name evidence="3" type="ORF">IQ35_03192</name>
</gene>
<comment type="caution">
    <text evidence="3">The sequence shown here is derived from an EMBL/GenBank/DDBJ whole genome shotgun (WGS) entry which is preliminary data.</text>
</comment>
<organism evidence="3 4">
    <name type="scientific">Sphingobium wenxiniae (strain DSM 21828 / CGMCC 1.7748 / JZ-1)</name>
    <dbReference type="NCBI Taxonomy" id="595605"/>
    <lineage>
        <taxon>Bacteria</taxon>
        <taxon>Pseudomonadati</taxon>
        <taxon>Pseudomonadota</taxon>
        <taxon>Alphaproteobacteria</taxon>
        <taxon>Sphingomonadales</taxon>
        <taxon>Sphingomonadaceae</taxon>
        <taxon>Sphingobium</taxon>
    </lineage>
</organism>
<feature type="domain" description="Outer membrane protein beta-barrel" evidence="2">
    <location>
        <begin position="37"/>
        <end position="176"/>
    </location>
</feature>
<reference evidence="3 4" key="1">
    <citation type="journal article" date="2015" name="Stand. Genomic Sci.">
        <title>Genomic Encyclopedia of Bacterial and Archaeal Type Strains, Phase III: the genomes of soil and plant-associated and newly described type strains.</title>
        <authorList>
            <person name="Whitman W.B."/>
            <person name="Woyke T."/>
            <person name="Klenk H.P."/>
            <person name="Zhou Y."/>
            <person name="Lilburn T.G."/>
            <person name="Beck B.J."/>
            <person name="De Vos P."/>
            <person name="Vandamme P."/>
            <person name="Eisen J.A."/>
            <person name="Garrity G."/>
            <person name="Hugenholtz P."/>
            <person name="Kyrpides N.C."/>
        </authorList>
    </citation>
    <scope>NUCLEOTIDE SEQUENCE [LARGE SCALE GENOMIC DNA]</scope>
    <source>
        <strain evidence="3 4">CGMCC 1.7748</strain>
    </source>
</reference>
<evidence type="ECO:0000313" key="3">
    <source>
        <dbReference type="EMBL" id="TWH91506.1"/>
    </source>
</evidence>
<name>A0A562K805_SPHWJ</name>
<dbReference type="SUPFAM" id="SSF56925">
    <property type="entry name" value="OMPA-like"/>
    <property type="match status" value="1"/>
</dbReference>
<dbReference type="AlphaFoldDB" id="A0A562K805"/>
<protein>
    <submittedName>
        <fullName evidence="3">Outer membrane immunogenic protein</fullName>
    </submittedName>
</protein>
<accession>A0A562K805</accession>
<dbReference type="InterPro" id="IPR027385">
    <property type="entry name" value="Beta-barrel_OMP"/>
</dbReference>